<dbReference type="GeneID" id="93229585"/>
<feature type="transmembrane region" description="Helical" evidence="1">
    <location>
        <begin position="102"/>
        <end position="124"/>
    </location>
</feature>
<feature type="transmembrane region" description="Helical" evidence="1">
    <location>
        <begin position="66"/>
        <end position="90"/>
    </location>
</feature>
<evidence type="ECO:0000313" key="4">
    <source>
        <dbReference type="Proteomes" id="UP000064844"/>
    </source>
</evidence>
<dbReference type="AlphaFoldDB" id="A0A0S2W310"/>
<dbReference type="Proteomes" id="UP000064844">
    <property type="component" value="Chromosome"/>
</dbReference>
<reference evidence="3 5" key="3">
    <citation type="submission" date="2018-04" db="EMBL/GenBank/DDBJ databases">
        <title>Genomic Encyclopedia of Type Strains, Phase IV (KMG-IV): sequencing the most valuable type-strain genomes for metagenomic binning, comparative biology and taxonomic classification.</title>
        <authorList>
            <person name="Goeker M."/>
        </authorList>
    </citation>
    <scope>NUCLEOTIDE SEQUENCE [LARGE SCALE GENOMIC DNA]</scope>
    <source>
        <strain evidence="3 5">DSM 26588</strain>
    </source>
</reference>
<feature type="transmembrane region" description="Helical" evidence="1">
    <location>
        <begin position="145"/>
        <end position="167"/>
    </location>
</feature>
<proteinExistence type="predicted"/>
<keyword evidence="1" id="KW-0472">Membrane</keyword>
<reference evidence="2 4" key="1">
    <citation type="journal article" date="2015" name="Nat. Commun.">
        <title>Production of butyrate from lysine and the Amadori product fructoselysine by a human gut commensal.</title>
        <authorList>
            <person name="Bui T.P."/>
            <person name="Ritari J."/>
            <person name="Boeren S."/>
            <person name="de Waard P."/>
            <person name="Plugge C.M."/>
            <person name="de Vos W.M."/>
        </authorList>
    </citation>
    <scope>NUCLEOTIDE SEQUENCE [LARGE SCALE GENOMIC DNA]</scope>
    <source>
        <strain evidence="2 4">AF211</strain>
    </source>
</reference>
<evidence type="ECO:0000313" key="3">
    <source>
        <dbReference type="EMBL" id="PVY59483.1"/>
    </source>
</evidence>
<dbReference type="RefSeq" id="WP_257534816.1">
    <property type="nucleotide sequence ID" value="NZ_CAMREZ010000001.1"/>
</dbReference>
<keyword evidence="1" id="KW-0812">Transmembrane</keyword>
<dbReference type="InterPro" id="IPR024529">
    <property type="entry name" value="ECF_trnsprt_substrate-spec"/>
</dbReference>
<gene>
    <name evidence="3" type="ORF">C7373_102470</name>
    <name evidence="2" type="ORF">IB211_01306</name>
</gene>
<evidence type="ECO:0000313" key="2">
    <source>
        <dbReference type="EMBL" id="ALP93699.1"/>
    </source>
</evidence>
<feature type="transmembrane region" description="Helical" evidence="1">
    <location>
        <begin position="41"/>
        <end position="59"/>
    </location>
</feature>
<dbReference type="STRING" id="1297617.IB211_01306"/>
<dbReference type="EMBL" id="QEKK01000002">
    <property type="protein sequence ID" value="PVY59483.1"/>
    <property type="molecule type" value="Genomic_DNA"/>
</dbReference>
<dbReference type="KEGG" id="ibu:IB211_01306"/>
<sequence>MKNAQNRTSRSSQVYGLVLLAMFSAIIFLLAFTPIGLIDLPLIKATILHVPVIIGSILLGPKKGAFLGGIFGLTSLIKNTMMPSALSFAFSPFIPVPGTDRGSLWALVICFVPRILVGVTPWMMYRLVRLVFSRGNAGVRAGGMAVSAVIGAFTNTALVMGMIFLAFRQAYAAMNGVPVDAVLGIILGIVAGNGIPEAIVAAVITPAVALPLAQALHLDKTTPAPSAGQPA</sequence>
<keyword evidence="1" id="KW-1133">Transmembrane helix</keyword>
<keyword evidence="4" id="KW-1185">Reference proteome</keyword>
<dbReference type="PATRIC" id="fig|1297617.4.peg.1338"/>
<name>A0A0S2W310_9FIRM</name>
<reference evidence="4" key="2">
    <citation type="submission" date="2015-04" db="EMBL/GenBank/DDBJ databases">
        <title>A butyrogenic pathway from the amino acid lysine in a human gut commensal.</title>
        <authorList>
            <person name="de Vos W.M."/>
            <person name="Bui N.T.P."/>
            <person name="Plugge C.M."/>
            <person name="Ritari J."/>
        </authorList>
    </citation>
    <scope>NUCLEOTIDE SEQUENCE [LARGE SCALE GENOMIC DNA]</scope>
    <source>
        <strain evidence="4">AF211</strain>
    </source>
</reference>
<dbReference type="Pfam" id="PF12822">
    <property type="entry name" value="ECF_trnsprt"/>
    <property type="match status" value="1"/>
</dbReference>
<dbReference type="GO" id="GO:0022857">
    <property type="term" value="F:transmembrane transporter activity"/>
    <property type="evidence" value="ECO:0007669"/>
    <property type="project" value="InterPro"/>
</dbReference>
<organism evidence="2 4">
    <name type="scientific">Intestinimonas butyriciproducens</name>
    <dbReference type="NCBI Taxonomy" id="1297617"/>
    <lineage>
        <taxon>Bacteria</taxon>
        <taxon>Bacillati</taxon>
        <taxon>Bacillota</taxon>
        <taxon>Clostridia</taxon>
        <taxon>Eubacteriales</taxon>
        <taxon>Intestinimonas</taxon>
    </lineage>
</organism>
<accession>A0A0S2W310</accession>
<feature type="transmembrane region" description="Helical" evidence="1">
    <location>
        <begin position="12"/>
        <end position="35"/>
    </location>
</feature>
<evidence type="ECO:0000256" key="1">
    <source>
        <dbReference type="SAM" id="Phobius"/>
    </source>
</evidence>
<dbReference type="EMBL" id="CP011307">
    <property type="protein sequence ID" value="ALP93699.1"/>
    <property type="molecule type" value="Genomic_DNA"/>
</dbReference>
<evidence type="ECO:0000313" key="5">
    <source>
        <dbReference type="Proteomes" id="UP000245778"/>
    </source>
</evidence>
<protein>
    <submittedName>
        <fullName evidence="3">Putative membrane protein</fullName>
    </submittedName>
    <submittedName>
        <fullName evidence="2">Substrate-specific component PanT of predicted pantothenate ECF transporter</fullName>
    </submittedName>
</protein>
<dbReference type="Proteomes" id="UP000245778">
    <property type="component" value="Unassembled WGS sequence"/>
</dbReference>
<dbReference type="Gene3D" id="1.10.1760.20">
    <property type="match status" value="1"/>
</dbReference>